<reference evidence="2 3" key="1">
    <citation type="journal article" date="2019" name="Sci. Rep.">
        <title>Orb-weaving spider Araneus ventricosus genome elucidates the spidroin gene catalogue.</title>
        <authorList>
            <person name="Kono N."/>
            <person name="Nakamura H."/>
            <person name="Ohtoshi R."/>
            <person name="Moran D.A.P."/>
            <person name="Shinohara A."/>
            <person name="Yoshida Y."/>
            <person name="Fujiwara M."/>
            <person name="Mori M."/>
            <person name="Tomita M."/>
            <person name="Arakawa K."/>
        </authorList>
    </citation>
    <scope>NUCLEOTIDE SEQUENCE [LARGE SCALE GENOMIC DNA]</scope>
</reference>
<comment type="caution">
    <text evidence="2">The sequence shown here is derived from an EMBL/GenBank/DDBJ whole genome shotgun (WGS) entry which is preliminary data.</text>
</comment>
<proteinExistence type="predicted"/>
<gene>
    <name evidence="2" type="ORF">AVEN_39085_1</name>
</gene>
<evidence type="ECO:0000313" key="3">
    <source>
        <dbReference type="Proteomes" id="UP000499080"/>
    </source>
</evidence>
<evidence type="ECO:0000256" key="1">
    <source>
        <dbReference type="SAM" id="SignalP"/>
    </source>
</evidence>
<name>A0A4Y2DG06_ARAVE</name>
<feature type="signal peptide" evidence="1">
    <location>
        <begin position="1"/>
        <end position="20"/>
    </location>
</feature>
<feature type="chain" id="PRO_5021371417" evidence="1">
    <location>
        <begin position="21"/>
        <end position="126"/>
    </location>
</feature>
<accession>A0A4Y2DG06</accession>
<keyword evidence="3" id="KW-1185">Reference proteome</keyword>
<protein>
    <submittedName>
        <fullName evidence="2">Uncharacterized protein</fullName>
    </submittedName>
</protein>
<dbReference type="AlphaFoldDB" id="A0A4Y2DG06"/>
<sequence length="126" mass="12855">MNSMISLACLIAFFCCTASAGPVFPYAPAAYAAAYGKGYYAPFLPGPAPLAAVPAAPAVPALPARFAAPAIPAPAAAVAAPVAPAAVVPEYYPFPASASLNYLGYPYYGYPYGAYPYGAYVAPYKK</sequence>
<organism evidence="2 3">
    <name type="scientific">Araneus ventricosus</name>
    <name type="common">Orbweaver spider</name>
    <name type="synonym">Epeira ventricosa</name>
    <dbReference type="NCBI Taxonomy" id="182803"/>
    <lineage>
        <taxon>Eukaryota</taxon>
        <taxon>Metazoa</taxon>
        <taxon>Ecdysozoa</taxon>
        <taxon>Arthropoda</taxon>
        <taxon>Chelicerata</taxon>
        <taxon>Arachnida</taxon>
        <taxon>Araneae</taxon>
        <taxon>Araneomorphae</taxon>
        <taxon>Entelegynae</taxon>
        <taxon>Araneoidea</taxon>
        <taxon>Araneidae</taxon>
        <taxon>Araneus</taxon>
    </lineage>
</organism>
<dbReference type="Proteomes" id="UP000499080">
    <property type="component" value="Unassembled WGS sequence"/>
</dbReference>
<evidence type="ECO:0000313" key="2">
    <source>
        <dbReference type="EMBL" id="GBM15169.1"/>
    </source>
</evidence>
<keyword evidence="1" id="KW-0732">Signal</keyword>
<dbReference type="EMBL" id="BGPR01000356">
    <property type="protein sequence ID" value="GBM15169.1"/>
    <property type="molecule type" value="Genomic_DNA"/>
</dbReference>